<reference evidence="2 3" key="1">
    <citation type="journal article" date="2014" name="PLoS Genet.">
        <title>Phylogenetically driven sequencing of extremely halophilic archaea reveals strategies for static and dynamic osmo-response.</title>
        <authorList>
            <person name="Becker E.A."/>
            <person name="Seitzer P.M."/>
            <person name="Tritt A."/>
            <person name="Larsen D."/>
            <person name="Krusor M."/>
            <person name="Yao A.I."/>
            <person name="Wu D."/>
            <person name="Madern D."/>
            <person name="Eisen J.A."/>
            <person name="Darling A.E."/>
            <person name="Facciotti M.T."/>
        </authorList>
    </citation>
    <scope>NUCLEOTIDE SEQUENCE [LARGE SCALE GENOMIC DNA]</scope>
    <source>
        <strain evidence="2 3">DSM 13077</strain>
    </source>
</reference>
<keyword evidence="3" id="KW-1185">Reference proteome</keyword>
<accession>M0B711</accession>
<proteinExistence type="predicted"/>
<sequence length="162" mass="17967">MSNPGHHSVSRRSVVRTGSLLLGALASGSIGATRVSAQSGSSSESEPESEAESEPEPDFQARLYGNDFYPAARFRVVSSSLEYKPAVSVQEGETFLGDLYWSDYDTRLIRYENTQERVLFFPPFEVDLDQETTYRTDRIQSTDELADGIVRIGFHRDSSSAA</sequence>
<protein>
    <submittedName>
        <fullName evidence="2">Uncharacterized protein</fullName>
    </submittedName>
</protein>
<dbReference type="OrthoDB" id="270270at2157"/>
<feature type="region of interest" description="Disordered" evidence="1">
    <location>
        <begin position="32"/>
        <end position="60"/>
    </location>
</feature>
<evidence type="ECO:0000256" key="1">
    <source>
        <dbReference type="SAM" id="MobiDB-lite"/>
    </source>
</evidence>
<dbReference type="RefSeq" id="WP_006665174.1">
    <property type="nucleotide sequence ID" value="NZ_AOIP01000017.1"/>
</dbReference>
<dbReference type="PROSITE" id="PS51318">
    <property type="entry name" value="TAT"/>
    <property type="match status" value="1"/>
</dbReference>
<dbReference type="InterPro" id="IPR006311">
    <property type="entry name" value="TAT_signal"/>
</dbReference>
<comment type="caution">
    <text evidence="2">The sequence shown here is derived from an EMBL/GenBank/DDBJ whole genome shotgun (WGS) entry which is preliminary data.</text>
</comment>
<dbReference type="Proteomes" id="UP000011591">
    <property type="component" value="Unassembled WGS sequence"/>
</dbReference>
<dbReference type="EMBL" id="AOIP01000017">
    <property type="protein sequence ID" value="ELZ06595.1"/>
    <property type="molecule type" value="Genomic_DNA"/>
</dbReference>
<name>M0B711_9EURY</name>
<feature type="compositionally biased region" description="Acidic residues" evidence="1">
    <location>
        <begin position="45"/>
        <end position="57"/>
    </location>
</feature>
<organism evidence="2 3">
    <name type="scientific">Natrialba aegyptia DSM 13077</name>
    <dbReference type="NCBI Taxonomy" id="1227491"/>
    <lineage>
        <taxon>Archaea</taxon>
        <taxon>Methanobacteriati</taxon>
        <taxon>Methanobacteriota</taxon>
        <taxon>Stenosarchaea group</taxon>
        <taxon>Halobacteria</taxon>
        <taxon>Halobacteriales</taxon>
        <taxon>Natrialbaceae</taxon>
        <taxon>Natrialba</taxon>
    </lineage>
</organism>
<dbReference type="AlphaFoldDB" id="M0B711"/>
<gene>
    <name evidence="2" type="ORF">C480_08493</name>
</gene>
<evidence type="ECO:0000313" key="3">
    <source>
        <dbReference type="Proteomes" id="UP000011591"/>
    </source>
</evidence>
<dbReference type="PATRIC" id="fig|1227491.4.peg.1757"/>
<evidence type="ECO:0000313" key="2">
    <source>
        <dbReference type="EMBL" id="ELZ06595.1"/>
    </source>
</evidence>